<proteinExistence type="predicted"/>
<reference evidence="1" key="1">
    <citation type="submission" date="2018-02" db="EMBL/GenBank/DDBJ databases">
        <title>Rhizophora mucronata_Transcriptome.</title>
        <authorList>
            <person name="Meera S.P."/>
            <person name="Sreeshan A."/>
            <person name="Augustine A."/>
        </authorList>
    </citation>
    <scope>NUCLEOTIDE SEQUENCE</scope>
    <source>
        <tissue evidence="1">Leaf</tissue>
    </source>
</reference>
<dbReference type="EMBL" id="GGEC01055215">
    <property type="protein sequence ID" value="MBX35699.1"/>
    <property type="molecule type" value="Transcribed_RNA"/>
</dbReference>
<name>A0A2P2MZP9_RHIMU</name>
<organism evidence="1">
    <name type="scientific">Rhizophora mucronata</name>
    <name type="common">Asiatic mangrove</name>
    <dbReference type="NCBI Taxonomy" id="61149"/>
    <lineage>
        <taxon>Eukaryota</taxon>
        <taxon>Viridiplantae</taxon>
        <taxon>Streptophyta</taxon>
        <taxon>Embryophyta</taxon>
        <taxon>Tracheophyta</taxon>
        <taxon>Spermatophyta</taxon>
        <taxon>Magnoliopsida</taxon>
        <taxon>eudicotyledons</taxon>
        <taxon>Gunneridae</taxon>
        <taxon>Pentapetalae</taxon>
        <taxon>rosids</taxon>
        <taxon>fabids</taxon>
        <taxon>Malpighiales</taxon>
        <taxon>Rhizophoraceae</taxon>
        <taxon>Rhizophora</taxon>
    </lineage>
</organism>
<sequence>MELSGPEPNDLNNLVLM</sequence>
<protein>
    <submittedName>
        <fullName evidence="1">Uncharacterized protein</fullName>
    </submittedName>
</protein>
<evidence type="ECO:0000313" key="1">
    <source>
        <dbReference type="EMBL" id="MBX35699.1"/>
    </source>
</evidence>
<accession>A0A2P2MZP9</accession>
<dbReference type="AlphaFoldDB" id="A0A2P2MZP9"/>